<evidence type="ECO:0000313" key="1">
    <source>
        <dbReference type="EMBL" id="QQP53075.1"/>
    </source>
</evidence>
<accession>A0A7T8QS09</accession>
<dbReference type="Proteomes" id="UP000595437">
    <property type="component" value="Chromosome 3"/>
</dbReference>
<reference evidence="2" key="1">
    <citation type="submission" date="2021-01" db="EMBL/GenBank/DDBJ databases">
        <title>Caligus Genome Assembly.</title>
        <authorList>
            <person name="Gallardo-Escarate C."/>
        </authorList>
    </citation>
    <scope>NUCLEOTIDE SEQUENCE [LARGE SCALE GENOMIC DNA]</scope>
</reference>
<dbReference type="EMBL" id="CP045892">
    <property type="protein sequence ID" value="QQP53075.1"/>
    <property type="molecule type" value="Genomic_DNA"/>
</dbReference>
<organism evidence="1 2">
    <name type="scientific">Caligus rogercresseyi</name>
    <name type="common">Sea louse</name>
    <dbReference type="NCBI Taxonomy" id="217165"/>
    <lineage>
        <taxon>Eukaryota</taxon>
        <taxon>Metazoa</taxon>
        <taxon>Ecdysozoa</taxon>
        <taxon>Arthropoda</taxon>
        <taxon>Crustacea</taxon>
        <taxon>Multicrustacea</taxon>
        <taxon>Hexanauplia</taxon>
        <taxon>Copepoda</taxon>
        <taxon>Siphonostomatoida</taxon>
        <taxon>Caligidae</taxon>
        <taxon>Caligus</taxon>
    </lineage>
</organism>
<keyword evidence="2" id="KW-1185">Reference proteome</keyword>
<name>A0A7T8QS09_CALRO</name>
<evidence type="ECO:0000313" key="2">
    <source>
        <dbReference type="Proteomes" id="UP000595437"/>
    </source>
</evidence>
<proteinExistence type="predicted"/>
<dbReference type="AlphaFoldDB" id="A0A7T8QS09"/>
<dbReference type="OrthoDB" id="125347at2759"/>
<sequence length="82" mass="9270">MVRMATELKRVAEEWDPLMSRSLQFSNVIDGGMSVYKDLFARRKKSDNSFLSLCSSPNKHTCTAGFRRRKHCRAQSGCSGPV</sequence>
<protein>
    <submittedName>
        <fullName evidence="1">Uncharacterized protein</fullName>
    </submittedName>
</protein>
<gene>
    <name evidence="1" type="ORF">FKW44_005417</name>
</gene>